<feature type="transmembrane region" description="Helical" evidence="6">
    <location>
        <begin position="196"/>
        <end position="217"/>
    </location>
</feature>
<dbReference type="InterPro" id="IPR005744">
    <property type="entry name" value="Hy-lIII"/>
</dbReference>
<evidence type="ECO:0000256" key="2">
    <source>
        <dbReference type="ARBA" id="ARBA00022475"/>
    </source>
</evidence>
<feature type="transmembrane region" description="Helical" evidence="6">
    <location>
        <begin position="107"/>
        <end position="127"/>
    </location>
</feature>
<evidence type="ECO:0000256" key="1">
    <source>
        <dbReference type="ARBA" id="ARBA00004651"/>
    </source>
</evidence>
<dbReference type="AlphaFoldDB" id="A0A485M1V3"/>
<dbReference type="Pfam" id="PF03006">
    <property type="entry name" value="HlyIII"/>
    <property type="match status" value="1"/>
</dbReference>
<name>A0A485M1V3_9ZZZZ</name>
<keyword evidence="3 6" id="KW-0812">Transmembrane</keyword>
<sequence>MVIMKNYLRIKEPVNALTHFTVFVVSIAGLAFLISKSRYNISKLTTMTVYGVSIVLMYGASSLYHWLRTTPRKVLVLKKIDHVAIYLLIAGTYTPVFYYGLPGLWKWSMLAAVWVLSITGILLKLWFINLPRYLSTAFYITLGWIALVPFLQLFKSLPLGAVILMILGGVVYTVGGIIYATKCLDFFPNRFGFHEIFHLFVIGGSVIHFIMIVNYLLPL</sequence>
<dbReference type="InterPro" id="IPR004254">
    <property type="entry name" value="AdipoR/HlyIII-related"/>
</dbReference>
<evidence type="ECO:0000256" key="3">
    <source>
        <dbReference type="ARBA" id="ARBA00022692"/>
    </source>
</evidence>
<feature type="transmembrane region" description="Helical" evidence="6">
    <location>
        <begin position="83"/>
        <end position="101"/>
    </location>
</feature>
<evidence type="ECO:0000313" key="7">
    <source>
        <dbReference type="EMBL" id="VFU15753.1"/>
    </source>
</evidence>
<feature type="transmembrane region" description="Helical" evidence="6">
    <location>
        <begin position="47"/>
        <end position="67"/>
    </location>
</feature>
<feature type="transmembrane region" description="Helical" evidence="6">
    <location>
        <begin position="160"/>
        <end position="184"/>
    </location>
</feature>
<accession>A0A485M1V3</accession>
<evidence type="ECO:0000256" key="6">
    <source>
        <dbReference type="SAM" id="Phobius"/>
    </source>
</evidence>
<comment type="subcellular location">
    <subcellularLocation>
        <location evidence="1">Cell membrane</location>
        <topology evidence="1">Multi-pass membrane protein</topology>
    </subcellularLocation>
</comment>
<dbReference type="NCBIfam" id="TIGR01065">
    <property type="entry name" value="hlyIII"/>
    <property type="match status" value="1"/>
</dbReference>
<reference evidence="7" key="1">
    <citation type="submission" date="2019-03" db="EMBL/GenBank/DDBJ databases">
        <authorList>
            <person name="Hao L."/>
        </authorList>
    </citation>
    <scope>NUCLEOTIDE SEQUENCE</scope>
</reference>
<feature type="transmembrane region" description="Helical" evidence="6">
    <location>
        <begin position="14"/>
        <end position="35"/>
    </location>
</feature>
<dbReference type="PANTHER" id="PTHR20855">
    <property type="entry name" value="ADIPOR/PROGESTIN RECEPTOR-RELATED"/>
    <property type="match status" value="1"/>
</dbReference>
<organism evidence="7">
    <name type="scientific">anaerobic digester metagenome</name>
    <dbReference type="NCBI Taxonomy" id="1263854"/>
    <lineage>
        <taxon>unclassified sequences</taxon>
        <taxon>metagenomes</taxon>
        <taxon>ecological metagenomes</taxon>
    </lineage>
</organism>
<dbReference type="GO" id="GO:0140911">
    <property type="term" value="F:pore-forming activity"/>
    <property type="evidence" value="ECO:0007669"/>
    <property type="project" value="InterPro"/>
</dbReference>
<dbReference type="GO" id="GO:0005886">
    <property type="term" value="C:plasma membrane"/>
    <property type="evidence" value="ECO:0007669"/>
    <property type="project" value="UniProtKB-SubCell"/>
</dbReference>
<gene>
    <name evidence="7" type="ORF">SCFA_3130002</name>
</gene>
<dbReference type="PANTHER" id="PTHR20855:SF3">
    <property type="entry name" value="LD03007P"/>
    <property type="match status" value="1"/>
</dbReference>
<evidence type="ECO:0000256" key="5">
    <source>
        <dbReference type="ARBA" id="ARBA00023136"/>
    </source>
</evidence>
<feature type="transmembrane region" description="Helical" evidence="6">
    <location>
        <begin position="134"/>
        <end position="154"/>
    </location>
</feature>
<dbReference type="EMBL" id="CAADRN010000239">
    <property type="protein sequence ID" value="VFU15753.1"/>
    <property type="molecule type" value="Genomic_DNA"/>
</dbReference>
<evidence type="ECO:0000256" key="4">
    <source>
        <dbReference type="ARBA" id="ARBA00022989"/>
    </source>
</evidence>
<protein>
    <submittedName>
        <fullName evidence="7">Hemolysin-III related</fullName>
    </submittedName>
</protein>
<keyword evidence="5 6" id="KW-0472">Membrane</keyword>
<keyword evidence="2" id="KW-1003">Cell membrane</keyword>
<proteinExistence type="predicted"/>
<keyword evidence="4 6" id="KW-1133">Transmembrane helix</keyword>